<comment type="caution">
    <text evidence="1">The sequence shown here is derived from an EMBL/GenBank/DDBJ whole genome shotgun (WGS) entry which is preliminary data.</text>
</comment>
<accession>A0ABT4CKQ2</accession>
<evidence type="ECO:0008006" key="3">
    <source>
        <dbReference type="Google" id="ProtNLM"/>
    </source>
</evidence>
<gene>
    <name evidence="1" type="ORF">OXH55_03015</name>
</gene>
<reference evidence="1" key="1">
    <citation type="submission" date="2022-12" db="EMBL/GenBank/DDBJ databases">
        <authorList>
            <person name="Wang J."/>
        </authorList>
    </citation>
    <scope>NUCLEOTIDE SEQUENCE</scope>
    <source>
        <strain evidence="1">HY-42-06</strain>
    </source>
</reference>
<evidence type="ECO:0000313" key="2">
    <source>
        <dbReference type="Proteomes" id="UP001079657"/>
    </source>
</evidence>
<name>A0ABT4CKQ2_9CLOT</name>
<protein>
    <recommendedName>
        <fullName evidence="3">Transcriptional regulator HTH-type FeoC domain-containing protein</fullName>
    </recommendedName>
</protein>
<dbReference type="EMBL" id="JAPQES010000001">
    <property type="protein sequence ID" value="MCY6369619.1"/>
    <property type="molecule type" value="Genomic_DNA"/>
</dbReference>
<dbReference type="InterPro" id="IPR036388">
    <property type="entry name" value="WH-like_DNA-bd_sf"/>
</dbReference>
<dbReference type="Gene3D" id="1.10.10.10">
    <property type="entry name" value="Winged helix-like DNA-binding domain superfamily/Winged helix DNA-binding domain"/>
    <property type="match status" value="1"/>
</dbReference>
<evidence type="ECO:0000313" key="1">
    <source>
        <dbReference type="EMBL" id="MCY6369619.1"/>
    </source>
</evidence>
<keyword evidence="2" id="KW-1185">Reference proteome</keyword>
<dbReference type="Proteomes" id="UP001079657">
    <property type="component" value="Unassembled WGS sequence"/>
</dbReference>
<dbReference type="RefSeq" id="WP_268047994.1">
    <property type="nucleotide sequence ID" value="NZ_JAPQES010000001.1"/>
</dbReference>
<dbReference type="SUPFAM" id="SSF46785">
    <property type="entry name" value="Winged helix' DNA-binding domain"/>
    <property type="match status" value="1"/>
</dbReference>
<dbReference type="InterPro" id="IPR036390">
    <property type="entry name" value="WH_DNA-bd_sf"/>
</dbReference>
<proteinExistence type="predicted"/>
<organism evidence="1 2">
    <name type="scientific">Clostridium ganghwense</name>
    <dbReference type="NCBI Taxonomy" id="312089"/>
    <lineage>
        <taxon>Bacteria</taxon>
        <taxon>Bacillati</taxon>
        <taxon>Bacillota</taxon>
        <taxon>Clostridia</taxon>
        <taxon>Eubacteriales</taxon>
        <taxon>Clostridiaceae</taxon>
        <taxon>Clostridium</taxon>
    </lineage>
</organism>
<sequence>MLMNLLYEISKGGAYSDIKAAEKLGTSEEMVIQMKNQLKNMGYIQEYKPSCDSACSGGCAGCSCSSDSLIKMWSITEKGKRAIEKIAK</sequence>